<evidence type="ECO:0000256" key="1">
    <source>
        <dbReference type="SAM" id="MobiDB-lite"/>
    </source>
</evidence>
<organism evidence="2 3">
    <name type="scientific">Anopheles christyi</name>
    <dbReference type="NCBI Taxonomy" id="43041"/>
    <lineage>
        <taxon>Eukaryota</taxon>
        <taxon>Metazoa</taxon>
        <taxon>Ecdysozoa</taxon>
        <taxon>Arthropoda</taxon>
        <taxon>Hexapoda</taxon>
        <taxon>Insecta</taxon>
        <taxon>Pterygota</taxon>
        <taxon>Neoptera</taxon>
        <taxon>Endopterygota</taxon>
        <taxon>Diptera</taxon>
        <taxon>Nematocera</taxon>
        <taxon>Culicoidea</taxon>
        <taxon>Culicidae</taxon>
        <taxon>Anophelinae</taxon>
        <taxon>Anopheles</taxon>
    </lineage>
</organism>
<dbReference type="EnsemblMetazoa" id="ACHR006715-RA">
    <property type="protein sequence ID" value="ACHR006715-PA"/>
    <property type="gene ID" value="ACHR006715"/>
</dbReference>
<dbReference type="AlphaFoldDB" id="A0A182K7I0"/>
<evidence type="ECO:0000313" key="2">
    <source>
        <dbReference type="EnsemblMetazoa" id="ACHR006715-PA"/>
    </source>
</evidence>
<dbReference type="VEuPathDB" id="VectorBase:ACHR006715"/>
<dbReference type="Proteomes" id="UP000075881">
    <property type="component" value="Unassembled WGS sequence"/>
</dbReference>
<accession>A0A182K7I0</accession>
<protein>
    <submittedName>
        <fullName evidence="2">Uncharacterized protein</fullName>
    </submittedName>
</protein>
<evidence type="ECO:0000313" key="3">
    <source>
        <dbReference type="Proteomes" id="UP000075881"/>
    </source>
</evidence>
<reference evidence="2" key="2">
    <citation type="submission" date="2020-05" db="UniProtKB">
        <authorList>
            <consortium name="EnsemblMetazoa"/>
        </authorList>
    </citation>
    <scope>IDENTIFICATION</scope>
    <source>
        <strain evidence="2">ACHKN1017</strain>
    </source>
</reference>
<proteinExistence type="predicted"/>
<name>A0A182K7I0_9DIPT</name>
<sequence length="297" mass="34474">MDSGIREFSEQSGTLGETLSFERSADMDAYEATGSSEDPEVRQAFSDSILHILRPLSVLELPGMGSRCDNGSDSTDSALSEPFSDLDDSYILLDQRKKKPGKDEGDDMMLLNQFTSEFREVYDQLIAEIDDQEEPIMLLDSVQEQDFGHDMSPEDATGFSPSFQSFIDEMLLKCDLKYHLEERKRKRDMHRRKHRRVRKIQPAVPKDTLEPAERDSLSGVWRMLDAVSEPNGFPITEGQYDLYEDERFEWLLREKMPWHRLEVSRKKCEQWLKIGASKAKPQDEKRSRQSHRSLSRR</sequence>
<feature type="compositionally biased region" description="Basic residues" evidence="1">
    <location>
        <begin position="288"/>
        <end position="297"/>
    </location>
</feature>
<feature type="region of interest" description="Disordered" evidence="1">
    <location>
        <begin position="274"/>
        <end position="297"/>
    </location>
</feature>
<reference evidence="3" key="1">
    <citation type="submission" date="2013-03" db="EMBL/GenBank/DDBJ databases">
        <title>The Genome Sequence of Anopheles christyi ACHKN1017.</title>
        <authorList>
            <consortium name="The Broad Institute Genomics Platform"/>
            <person name="Neafsey D.E."/>
            <person name="Besansky N."/>
            <person name="Walker B."/>
            <person name="Young S.K."/>
            <person name="Zeng Q."/>
            <person name="Gargeya S."/>
            <person name="Fitzgerald M."/>
            <person name="Haas B."/>
            <person name="Abouelleil A."/>
            <person name="Allen A.W."/>
            <person name="Alvarado L."/>
            <person name="Arachchi H.M."/>
            <person name="Berlin A.M."/>
            <person name="Chapman S.B."/>
            <person name="Gainer-Dewar J."/>
            <person name="Goldberg J."/>
            <person name="Griggs A."/>
            <person name="Gujja S."/>
            <person name="Hansen M."/>
            <person name="Howarth C."/>
            <person name="Imamovic A."/>
            <person name="Ireland A."/>
            <person name="Larimer J."/>
            <person name="McCowan C."/>
            <person name="Murphy C."/>
            <person name="Pearson M."/>
            <person name="Poon T.W."/>
            <person name="Priest M."/>
            <person name="Roberts A."/>
            <person name="Saif S."/>
            <person name="Shea T."/>
            <person name="Sisk P."/>
            <person name="Sykes S."/>
            <person name="Wortman J."/>
            <person name="Nusbaum C."/>
            <person name="Birren B."/>
        </authorList>
    </citation>
    <scope>NUCLEOTIDE SEQUENCE [LARGE SCALE GENOMIC DNA]</scope>
    <source>
        <strain evidence="3">ACHKN1017</strain>
    </source>
</reference>
<dbReference type="STRING" id="43041.A0A182K7I0"/>
<keyword evidence="3" id="KW-1185">Reference proteome</keyword>
<feature type="region of interest" description="Disordered" evidence="1">
    <location>
        <begin position="1"/>
        <end position="41"/>
    </location>
</feature>